<gene>
    <name evidence="1" type="ORF">JRQ81_003037</name>
</gene>
<reference evidence="1" key="1">
    <citation type="journal article" date="2023" name="DNA Res.">
        <title>Chromosome-level genome assembly of Phrynocephalus forsythii using third-generation DNA sequencing and Hi-C analysis.</title>
        <authorList>
            <person name="Qi Y."/>
            <person name="Zhao W."/>
            <person name="Zhao Y."/>
            <person name="Niu C."/>
            <person name="Cao S."/>
            <person name="Zhang Y."/>
        </authorList>
    </citation>
    <scope>NUCLEOTIDE SEQUENCE</scope>
    <source>
        <tissue evidence="1">Muscle</tissue>
    </source>
</reference>
<dbReference type="EMBL" id="JAPFRF010000011">
    <property type="protein sequence ID" value="KAJ7316875.1"/>
    <property type="molecule type" value="Genomic_DNA"/>
</dbReference>
<proteinExistence type="predicted"/>
<organism evidence="1 2">
    <name type="scientific">Phrynocephalus forsythii</name>
    <dbReference type="NCBI Taxonomy" id="171643"/>
    <lineage>
        <taxon>Eukaryota</taxon>
        <taxon>Metazoa</taxon>
        <taxon>Chordata</taxon>
        <taxon>Craniata</taxon>
        <taxon>Vertebrata</taxon>
        <taxon>Euteleostomi</taxon>
        <taxon>Lepidosauria</taxon>
        <taxon>Squamata</taxon>
        <taxon>Bifurcata</taxon>
        <taxon>Unidentata</taxon>
        <taxon>Episquamata</taxon>
        <taxon>Toxicofera</taxon>
        <taxon>Iguania</taxon>
        <taxon>Acrodonta</taxon>
        <taxon>Agamidae</taxon>
        <taxon>Agaminae</taxon>
        <taxon>Phrynocephalus</taxon>
    </lineage>
</organism>
<evidence type="ECO:0000313" key="2">
    <source>
        <dbReference type="Proteomes" id="UP001142489"/>
    </source>
</evidence>
<dbReference type="AlphaFoldDB" id="A0A9Q1AX21"/>
<evidence type="ECO:0000313" key="1">
    <source>
        <dbReference type="EMBL" id="KAJ7316875.1"/>
    </source>
</evidence>
<comment type="caution">
    <text evidence="1">The sequence shown here is derived from an EMBL/GenBank/DDBJ whole genome shotgun (WGS) entry which is preliminary data.</text>
</comment>
<dbReference type="OrthoDB" id="410807at2759"/>
<name>A0A9Q1AX21_9SAUR</name>
<dbReference type="Proteomes" id="UP001142489">
    <property type="component" value="Unassembled WGS sequence"/>
</dbReference>
<keyword evidence="2" id="KW-1185">Reference proteome</keyword>
<protein>
    <submittedName>
        <fullName evidence="1">Uncharacterized protein</fullName>
    </submittedName>
</protein>
<accession>A0A9Q1AX21</accession>
<feature type="non-terminal residue" evidence="1">
    <location>
        <position position="74"/>
    </location>
</feature>
<sequence>MRGLLTTREQDAWRELIKKEAFCRVSWKAKYGSKYPRRVPDYGLSRKKCSLPAIRLPENRCSTSGEVMAKRKNS</sequence>